<gene>
    <name evidence="1" type="ORF">OED52_14270</name>
</gene>
<dbReference type="EMBL" id="CP107551">
    <property type="protein sequence ID" value="UYP17832.1"/>
    <property type="molecule type" value="Genomic_DNA"/>
</dbReference>
<evidence type="ECO:0000313" key="1">
    <source>
        <dbReference type="EMBL" id="UYP17832.1"/>
    </source>
</evidence>
<accession>A0ACD4DCV2</accession>
<evidence type="ECO:0000313" key="2">
    <source>
        <dbReference type="Proteomes" id="UP001156484"/>
    </source>
</evidence>
<organism evidence="1 2">
    <name type="scientific">Rhodococcus sacchari</name>
    <dbReference type="NCBI Taxonomy" id="2962047"/>
    <lineage>
        <taxon>Bacteria</taxon>
        <taxon>Bacillati</taxon>
        <taxon>Actinomycetota</taxon>
        <taxon>Actinomycetes</taxon>
        <taxon>Mycobacteriales</taxon>
        <taxon>Nocardiaceae</taxon>
        <taxon>Rhodococcus</taxon>
    </lineage>
</organism>
<name>A0ACD4DCV2_9NOCA</name>
<dbReference type="Proteomes" id="UP001156484">
    <property type="component" value="Chromosome"/>
</dbReference>
<reference evidence="1" key="1">
    <citation type="submission" date="2022-10" db="EMBL/GenBank/DDBJ databases">
        <title>Rhodococcus ferula Z13 complete genome.</title>
        <authorList>
            <person name="Long X."/>
            <person name="Zang M."/>
        </authorList>
    </citation>
    <scope>NUCLEOTIDE SEQUENCE</scope>
    <source>
        <strain evidence="1">Z13</strain>
    </source>
</reference>
<proteinExistence type="predicted"/>
<protein>
    <submittedName>
        <fullName evidence="1">Rubredoxin</fullName>
    </submittedName>
</protein>
<sequence>MAAYRCPVCDFVYDETTGAPREGFPPGTSWSAVPDDWPCPDCGVREKIDFEERER</sequence>
<keyword evidence="2" id="KW-1185">Reference proteome</keyword>